<gene>
    <name evidence="3" type="primary">LOC115627233</name>
</gene>
<accession>A0A6J2TT15</accession>
<evidence type="ECO:0000256" key="1">
    <source>
        <dbReference type="SAM" id="SignalP"/>
    </source>
</evidence>
<organism evidence="2 3">
    <name type="scientific">Drosophila lebanonensis</name>
    <name type="common">Fruit fly</name>
    <name type="synonym">Scaptodrosophila lebanonensis</name>
    <dbReference type="NCBI Taxonomy" id="7225"/>
    <lineage>
        <taxon>Eukaryota</taxon>
        <taxon>Metazoa</taxon>
        <taxon>Ecdysozoa</taxon>
        <taxon>Arthropoda</taxon>
        <taxon>Hexapoda</taxon>
        <taxon>Insecta</taxon>
        <taxon>Pterygota</taxon>
        <taxon>Neoptera</taxon>
        <taxon>Endopterygota</taxon>
        <taxon>Diptera</taxon>
        <taxon>Brachycera</taxon>
        <taxon>Muscomorpha</taxon>
        <taxon>Ephydroidea</taxon>
        <taxon>Drosophilidae</taxon>
        <taxon>Scaptodrosophila</taxon>
    </lineage>
</organism>
<dbReference type="Proteomes" id="UP000504634">
    <property type="component" value="Unplaced"/>
</dbReference>
<sequence>MGTRQRLFLAISCVGLFAGCCSAAQQSGNERLSVPDMSQLNEIGAQYLPGGYAKSNFTLDDAKRLVLQKCRKAHEGGDGSQRAAGDFNETATTVRLETAVHRLMDCAKDLVNVTKLLEEIEEAKPRGDLDEVFEKYCANLPRAKSCVHDFNDALLPCMTSAERAQNTVMVSIVDQLLNFICMKNGDHIALFIAEAGPECLMQNKEHIGQCINSTYAGYMPKELSAAVELPELLLGPRQCLDLRDLERCVVRHVEQCSNITPANIVESIFRFVLKQSKCQAEIDKTLQPQKLQADSSKAAALPWGGVKVMLAASLLLPMLLST</sequence>
<reference evidence="3" key="1">
    <citation type="submission" date="2025-08" db="UniProtKB">
        <authorList>
            <consortium name="RefSeq"/>
        </authorList>
    </citation>
    <scope>IDENTIFICATION</scope>
    <source>
        <strain evidence="3">11010-0011.00</strain>
        <tissue evidence="3">Whole body</tissue>
    </source>
</reference>
<evidence type="ECO:0000313" key="3">
    <source>
        <dbReference type="RefSeq" id="XP_030378715.1"/>
    </source>
</evidence>
<dbReference type="RefSeq" id="XP_030378715.1">
    <property type="nucleotide sequence ID" value="XM_030522855.1"/>
</dbReference>
<proteinExistence type="predicted"/>
<dbReference type="OrthoDB" id="6512861at2759"/>
<dbReference type="AlphaFoldDB" id="A0A6J2TT15"/>
<evidence type="ECO:0000313" key="2">
    <source>
        <dbReference type="Proteomes" id="UP000504634"/>
    </source>
</evidence>
<keyword evidence="1" id="KW-0732">Signal</keyword>
<dbReference type="Pfam" id="PF07165">
    <property type="entry name" value="DUF1397"/>
    <property type="match status" value="1"/>
</dbReference>
<dbReference type="PANTHER" id="PTHR20997">
    <property type="entry name" value="EG:BACR42I17.2 PROTEIN-RELATED"/>
    <property type="match status" value="1"/>
</dbReference>
<protein>
    <submittedName>
        <fullName evidence="3">27 kDa hemolymph protein-like</fullName>
    </submittedName>
</protein>
<dbReference type="InterPro" id="IPR009832">
    <property type="entry name" value="DUF1397"/>
</dbReference>
<keyword evidence="2" id="KW-1185">Reference proteome</keyword>
<dbReference type="PROSITE" id="PS51257">
    <property type="entry name" value="PROKAR_LIPOPROTEIN"/>
    <property type="match status" value="1"/>
</dbReference>
<feature type="chain" id="PRO_5026893482" evidence="1">
    <location>
        <begin position="24"/>
        <end position="322"/>
    </location>
</feature>
<name>A0A6J2TT15_DROLE</name>
<dbReference type="GeneID" id="115627233"/>
<dbReference type="PANTHER" id="PTHR20997:SF2">
    <property type="entry name" value="EG:BACR42I17.2 PROTEIN-RELATED"/>
    <property type="match status" value="1"/>
</dbReference>
<feature type="signal peptide" evidence="1">
    <location>
        <begin position="1"/>
        <end position="23"/>
    </location>
</feature>